<feature type="transmembrane region" description="Helical" evidence="1">
    <location>
        <begin position="33"/>
        <end position="52"/>
    </location>
</feature>
<evidence type="ECO:0000313" key="3">
    <source>
        <dbReference type="Proteomes" id="UP001432128"/>
    </source>
</evidence>
<dbReference type="AlphaFoldDB" id="A0AAU4K3F7"/>
<accession>A0AAU4K3F7</accession>
<keyword evidence="1" id="KW-0812">Transmembrane</keyword>
<dbReference type="Proteomes" id="UP001432128">
    <property type="component" value="Chromosome"/>
</dbReference>
<gene>
    <name evidence="2" type="ORF">OG579_01545</name>
</gene>
<proteinExistence type="predicted"/>
<dbReference type="EMBL" id="CP108021">
    <property type="protein sequence ID" value="WUM20558.1"/>
    <property type="molecule type" value="Genomic_DNA"/>
</dbReference>
<name>A0AAU4K3F7_9NOCA</name>
<keyword evidence="1" id="KW-1133">Transmembrane helix</keyword>
<evidence type="ECO:0000313" key="2">
    <source>
        <dbReference type="EMBL" id="WUM20558.1"/>
    </source>
</evidence>
<keyword evidence="3" id="KW-1185">Reference proteome</keyword>
<reference evidence="2 3" key="1">
    <citation type="submission" date="2022-10" db="EMBL/GenBank/DDBJ databases">
        <title>The complete genomes of actinobacterial strains from the NBC collection.</title>
        <authorList>
            <person name="Joergensen T.S."/>
            <person name="Alvarez Arevalo M."/>
            <person name="Sterndorff E.B."/>
            <person name="Faurdal D."/>
            <person name="Vuksanovic O."/>
            <person name="Mourched A.-S."/>
            <person name="Charusanti P."/>
            <person name="Shaw S."/>
            <person name="Blin K."/>
            <person name="Weber T."/>
        </authorList>
    </citation>
    <scope>NUCLEOTIDE SEQUENCE [LARGE SCALE GENOMIC DNA]</scope>
    <source>
        <strain evidence="2 3">NBC_00319</strain>
    </source>
</reference>
<organism evidence="2 3">
    <name type="scientific">Williamsia herbipolensis</name>
    <dbReference type="NCBI Taxonomy" id="1603258"/>
    <lineage>
        <taxon>Bacteria</taxon>
        <taxon>Bacillati</taxon>
        <taxon>Actinomycetota</taxon>
        <taxon>Actinomycetes</taxon>
        <taxon>Mycobacteriales</taxon>
        <taxon>Nocardiaceae</taxon>
        <taxon>Williamsia</taxon>
    </lineage>
</organism>
<sequence length="99" mass="10239">MNMERSAWAGTTVFGSVAVYLALVPVSSQIGKWGVVAVGAAVVIGSLLVFPWKTAANGEPSGRLINALKVGGSRNQVQILGDDSTGLQAGRDIVGKRDE</sequence>
<dbReference type="RefSeq" id="WP_328857831.1">
    <property type="nucleotide sequence ID" value="NZ_CP108021.1"/>
</dbReference>
<evidence type="ECO:0000256" key="1">
    <source>
        <dbReference type="SAM" id="Phobius"/>
    </source>
</evidence>
<dbReference type="KEGG" id="whr:OG579_01545"/>
<feature type="transmembrane region" description="Helical" evidence="1">
    <location>
        <begin position="6"/>
        <end position="26"/>
    </location>
</feature>
<keyword evidence="1" id="KW-0472">Membrane</keyword>
<protein>
    <submittedName>
        <fullName evidence="2">Uncharacterized protein</fullName>
    </submittedName>
</protein>